<feature type="transmembrane region" description="Helical" evidence="2">
    <location>
        <begin position="60"/>
        <end position="81"/>
    </location>
</feature>
<dbReference type="Proteomes" id="UP001216390">
    <property type="component" value="Chromosome"/>
</dbReference>
<keyword evidence="2" id="KW-1133">Transmembrane helix</keyword>
<evidence type="ECO:0000256" key="1">
    <source>
        <dbReference type="SAM" id="MobiDB-lite"/>
    </source>
</evidence>
<feature type="transmembrane region" description="Helical" evidence="2">
    <location>
        <begin position="595"/>
        <end position="616"/>
    </location>
</feature>
<gene>
    <name evidence="3" type="ORF">PO878_15325</name>
</gene>
<feature type="transmembrane region" description="Helical" evidence="2">
    <location>
        <begin position="526"/>
        <end position="544"/>
    </location>
</feature>
<evidence type="ECO:0000313" key="4">
    <source>
        <dbReference type="Proteomes" id="UP001216390"/>
    </source>
</evidence>
<keyword evidence="4" id="KW-1185">Reference proteome</keyword>
<feature type="transmembrane region" description="Helical" evidence="2">
    <location>
        <begin position="329"/>
        <end position="351"/>
    </location>
</feature>
<feature type="transmembrane region" description="Helical" evidence="2">
    <location>
        <begin position="29"/>
        <end position="48"/>
    </location>
</feature>
<keyword evidence="2" id="KW-0812">Transmembrane</keyword>
<dbReference type="EMBL" id="CP116942">
    <property type="protein sequence ID" value="WCO65873.1"/>
    <property type="molecule type" value="Genomic_DNA"/>
</dbReference>
<dbReference type="AlphaFoldDB" id="A0AAF0BUA2"/>
<sequence length="632" mass="65661">MAAQGPADVLTAPAPADRSTPAGARRVRVAWSVGVWALAAWAPVLQAAGFGERQRVGSVLLGLCLLALSACVVALPVSPVARGLASLGPMAMAVLVSTPALGRGPALVGIGCTLLAAEALRQGRLGWAEPDGPVVRGVPVAVGTLLVGVVWWASQSPALSAVALAAVAALASWARRDPASLDALDRRITPPCRPALRALGRGLDRVDARAREQGRHLTGWARRHPAALVAGGGVALATAPVFLRMARDPSALVTSVNDHTIHLEFARDTNLLPLVAVPPHWLFHVLVGSVQSLVSIEVAATVLLALATGALTVLLCWRAGNAFGSTPGLAPVAAAATAVVAVLAQSPTALLNATGALSPPRAFAPFQAWANPTDTLALPLELGLLVALVALARDDGPVWYRPTALRVAVAGLAVLTVLAKPNLPMILLVAVPLHLAVQRRFRWPTLLAHAAWFAAPVVVVLGAQLRHTATNPEFASRGGEGWGVTVDPFAILGTIGAGQGGVWFWSGTVLLVLGPWVGRRAFLREPLMSLGLLTLVLSLVPMLLLRETGERASDGNYTKAAYHAWMVVVLLTLVFLVQALAEVARRRRAGDPVPLWAPVTLVLLVLTAAGGVAFYLDAVGLPLPGAVYPVLR</sequence>
<organism evidence="3 4">
    <name type="scientific">Iamia majanohamensis</name>
    <dbReference type="NCBI Taxonomy" id="467976"/>
    <lineage>
        <taxon>Bacteria</taxon>
        <taxon>Bacillati</taxon>
        <taxon>Actinomycetota</taxon>
        <taxon>Acidimicrobiia</taxon>
        <taxon>Acidimicrobiales</taxon>
        <taxon>Iamiaceae</taxon>
        <taxon>Iamia</taxon>
    </lineage>
</organism>
<name>A0AAF0BUA2_9ACTN</name>
<feature type="transmembrane region" description="Helical" evidence="2">
    <location>
        <begin position="443"/>
        <end position="465"/>
    </location>
</feature>
<feature type="transmembrane region" description="Helical" evidence="2">
    <location>
        <begin position="489"/>
        <end position="514"/>
    </location>
</feature>
<feature type="transmembrane region" description="Helical" evidence="2">
    <location>
        <begin position="298"/>
        <end position="317"/>
    </location>
</feature>
<keyword evidence="2" id="KW-0472">Membrane</keyword>
<reference evidence="3" key="1">
    <citation type="submission" date="2023-01" db="EMBL/GenBank/DDBJ databases">
        <title>The diversity of Class Acidimicrobiia in South China Sea sediment environments and the proposal of Iamia marina sp. nov., a novel species of the genus Iamia.</title>
        <authorList>
            <person name="He Y."/>
            <person name="Tian X."/>
        </authorList>
    </citation>
    <scope>NUCLEOTIDE SEQUENCE</scope>
    <source>
        <strain evidence="3">DSM 19957</strain>
    </source>
</reference>
<accession>A0AAF0BUA2</accession>
<feature type="transmembrane region" description="Helical" evidence="2">
    <location>
        <begin position="564"/>
        <end position="583"/>
    </location>
</feature>
<evidence type="ECO:0000313" key="3">
    <source>
        <dbReference type="EMBL" id="WCO65873.1"/>
    </source>
</evidence>
<dbReference type="RefSeq" id="WP_272735399.1">
    <property type="nucleotide sequence ID" value="NZ_CP116942.1"/>
</dbReference>
<protein>
    <submittedName>
        <fullName evidence="3">Uncharacterized protein</fullName>
    </submittedName>
</protein>
<dbReference type="KEGG" id="ima:PO878_15325"/>
<feature type="transmembrane region" description="Helical" evidence="2">
    <location>
        <begin position="225"/>
        <end position="243"/>
    </location>
</feature>
<proteinExistence type="predicted"/>
<feature type="transmembrane region" description="Helical" evidence="2">
    <location>
        <begin position="101"/>
        <end position="121"/>
    </location>
</feature>
<feature type="region of interest" description="Disordered" evidence="1">
    <location>
        <begin position="1"/>
        <end position="20"/>
    </location>
</feature>
<evidence type="ECO:0000256" key="2">
    <source>
        <dbReference type="SAM" id="Phobius"/>
    </source>
</evidence>
<feature type="transmembrane region" description="Helical" evidence="2">
    <location>
        <begin position="407"/>
        <end position="431"/>
    </location>
</feature>